<dbReference type="InterPro" id="IPR003646">
    <property type="entry name" value="SH3-like_bac-type"/>
</dbReference>
<feature type="domain" description="SH3b" evidence="3">
    <location>
        <begin position="250"/>
        <end position="304"/>
    </location>
</feature>
<proteinExistence type="predicted"/>
<keyword evidence="2" id="KW-0472">Membrane</keyword>
<dbReference type="EMBL" id="CADCWM010000398">
    <property type="protein sequence ID" value="CAA9556583.1"/>
    <property type="molecule type" value="Genomic_DNA"/>
</dbReference>
<evidence type="ECO:0000256" key="2">
    <source>
        <dbReference type="SAM" id="Phobius"/>
    </source>
</evidence>
<accession>A0A6J4UR49</accession>
<evidence type="ECO:0000256" key="1">
    <source>
        <dbReference type="SAM" id="MobiDB-lite"/>
    </source>
</evidence>
<organism evidence="4">
    <name type="scientific">uncultured Thermomicrobiales bacterium</name>
    <dbReference type="NCBI Taxonomy" id="1645740"/>
    <lineage>
        <taxon>Bacteria</taxon>
        <taxon>Pseudomonadati</taxon>
        <taxon>Thermomicrobiota</taxon>
        <taxon>Thermomicrobia</taxon>
        <taxon>Thermomicrobiales</taxon>
        <taxon>environmental samples</taxon>
    </lineage>
</organism>
<dbReference type="Gene3D" id="2.30.30.40">
    <property type="entry name" value="SH3 Domains"/>
    <property type="match status" value="1"/>
</dbReference>
<dbReference type="Pfam" id="PF08239">
    <property type="entry name" value="SH3_3"/>
    <property type="match status" value="1"/>
</dbReference>
<evidence type="ECO:0000259" key="3">
    <source>
        <dbReference type="Pfam" id="PF08239"/>
    </source>
</evidence>
<protein>
    <recommendedName>
        <fullName evidence="3">SH3b domain-containing protein</fullName>
    </recommendedName>
</protein>
<reference evidence="4" key="1">
    <citation type="submission" date="2020-02" db="EMBL/GenBank/DDBJ databases">
        <authorList>
            <person name="Meier V. D."/>
        </authorList>
    </citation>
    <scope>NUCLEOTIDE SEQUENCE</scope>
    <source>
        <strain evidence="4">AVDCRST_MAG88</strain>
    </source>
</reference>
<sequence>MMERKCSTCKHFEGAPIWKKGWCRNPLLYSPQQSHLVGEDDLDCNRGMGSYWEALDGEALEPEARAQESMVRFAPPPGRTIAPATTLPSGGGRRRAAPAEGAQPGSALPRRERNESATTRVSRPSPRGSATEPVVHGATRPAGGRPPGYDTSPERYGWGDYLRRAFPAIGALLLLGLFWVFISRQIAGGGEPATPTVPIATPPSSGPVNVIAPTAIVPPPAPDTSAAPAPPPPGVVAPGARIVIRTSGAGANIRERPTTNANVVTAQDDGVVLSITGPSQEADGFTWWPVRGDGFEGWVASALIEPAP</sequence>
<evidence type="ECO:0000313" key="4">
    <source>
        <dbReference type="EMBL" id="CAA9556583.1"/>
    </source>
</evidence>
<feature type="transmembrane region" description="Helical" evidence="2">
    <location>
        <begin position="165"/>
        <end position="182"/>
    </location>
</feature>
<feature type="region of interest" description="Disordered" evidence="1">
    <location>
        <begin position="74"/>
        <end position="151"/>
    </location>
</feature>
<name>A0A6J4UR49_9BACT</name>
<keyword evidence="2" id="KW-0812">Transmembrane</keyword>
<keyword evidence="2" id="KW-1133">Transmembrane helix</keyword>
<dbReference type="AlphaFoldDB" id="A0A6J4UR49"/>
<gene>
    <name evidence="4" type="ORF">AVDCRST_MAG88-1159</name>
</gene>